<dbReference type="Gene3D" id="1.10.357.10">
    <property type="entry name" value="Tetracycline Repressor, domain 2"/>
    <property type="match status" value="1"/>
</dbReference>
<keyword evidence="3" id="KW-0804">Transcription</keyword>
<evidence type="ECO:0000313" key="7">
    <source>
        <dbReference type="Proteomes" id="UP001208690"/>
    </source>
</evidence>
<dbReference type="PANTHER" id="PTHR30055">
    <property type="entry name" value="HTH-TYPE TRANSCRIPTIONAL REGULATOR RUTR"/>
    <property type="match status" value="1"/>
</dbReference>
<dbReference type="PRINTS" id="PR00455">
    <property type="entry name" value="HTHTETR"/>
</dbReference>
<gene>
    <name evidence="6" type="ORF">MUB52_10350</name>
</gene>
<dbReference type="RefSeq" id="WP_263844147.1">
    <property type="nucleotide sequence ID" value="NZ_JALIEB010000005.1"/>
</dbReference>
<accession>A0ABT3BE49</accession>
<dbReference type="InterPro" id="IPR001647">
    <property type="entry name" value="HTH_TetR"/>
</dbReference>
<evidence type="ECO:0000313" key="6">
    <source>
        <dbReference type="EMBL" id="MCV3271830.1"/>
    </source>
</evidence>
<keyword evidence="2 4" id="KW-0238">DNA-binding</keyword>
<dbReference type="InterPro" id="IPR050109">
    <property type="entry name" value="HTH-type_TetR-like_transc_reg"/>
</dbReference>
<comment type="caution">
    <text evidence="6">The sequence shown here is derived from an EMBL/GenBank/DDBJ whole genome shotgun (WGS) entry which is preliminary data.</text>
</comment>
<dbReference type="InterPro" id="IPR009057">
    <property type="entry name" value="Homeodomain-like_sf"/>
</dbReference>
<evidence type="ECO:0000256" key="1">
    <source>
        <dbReference type="ARBA" id="ARBA00023015"/>
    </source>
</evidence>
<evidence type="ECO:0000256" key="4">
    <source>
        <dbReference type="PROSITE-ProRule" id="PRU00335"/>
    </source>
</evidence>
<reference evidence="6 7" key="1">
    <citation type="submission" date="2022-04" db="EMBL/GenBank/DDBJ databases">
        <title>Roseobacter sp. WL0113 is a bacterium isolated from neritic sediment.</title>
        <authorList>
            <person name="Wang L."/>
            <person name="He W."/>
            <person name="Zhang D.-F."/>
        </authorList>
    </citation>
    <scope>NUCLEOTIDE SEQUENCE [LARGE SCALE GENOMIC DNA]</scope>
    <source>
        <strain evidence="6 7">WL0113</strain>
    </source>
</reference>
<proteinExistence type="predicted"/>
<evidence type="ECO:0000259" key="5">
    <source>
        <dbReference type="PROSITE" id="PS50977"/>
    </source>
</evidence>
<evidence type="ECO:0000256" key="3">
    <source>
        <dbReference type="ARBA" id="ARBA00023163"/>
    </source>
</evidence>
<evidence type="ECO:0000256" key="2">
    <source>
        <dbReference type="ARBA" id="ARBA00023125"/>
    </source>
</evidence>
<dbReference type="Proteomes" id="UP001208690">
    <property type="component" value="Unassembled WGS sequence"/>
</dbReference>
<keyword evidence="7" id="KW-1185">Reference proteome</keyword>
<dbReference type="EMBL" id="JALIEB010000005">
    <property type="protein sequence ID" value="MCV3271830.1"/>
    <property type="molecule type" value="Genomic_DNA"/>
</dbReference>
<dbReference type="PROSITE" id="PS50977">
    <property type="entry name" value="HTH_TETR_2"/>
    <property type="match status" value="1"/>
</dbReference>
<feature type="DNA-binding region" description="H-T-H motif" evidence="4">
    <location>
        <begin position="33"/>
        <end position="52"/>
    </location>
</feature>
<name>A0ABT3BE49_9RHOB</name>
<sequence>MTKPVQKRTLITRRNLIAAAQEIIAAKGYQDMRIDEVVQKAGVAKGTFFAHFPDKDALMDLMIGARIDAELDKLAQQDAPTSVGELVTHLRPLLGFMTQERYVFDVILRHSGAAAREEIGPIAKTFSRQISVIADWLADGPFRKDISPHLLADGVQAFAIQAMGLQFCAIHNGEPMITRLETYLDAWLTPGGAAA</sequence>
<protein>
    <submittedName>
        <fullName evidence="6">TetR/AcrR family transcriptional regulator</fullName>
    </submittedName>
</protein>
<dbReference type="PANTHER" id="PTHR30055:SF234">
    <property type="entry name" value="HTH-TYPE TRANSCRIPTIONAL REGULATOR BETI"/>
    <property type="match status" value="1"/>
</dbReference>
<keyword evidence="1" id="KW-0805">Transcription regulation</keyword>
<dbReference type="SUPFAM" id="SSF46689">
    <property type="entry name" value="Homeodomain-like"/>
    <property type="match status" value="1"/>
</dbReference>
<dbReference type="Pfam" id="PF00440">
    <property type="entry name" value="TetR_N"/>
    <property type="match status" value="1"/>
</dbReference>
<organism evidence="6 7">
    <name type="scientific">Roseobacter sinensis</name>
    <dbReference type="NCBI Taxonomy" id="2931391"/>
    <lineage>
        <taxon>Bacteria</taxon>
        <taxon>Pseudomonadati</taxon>
        <taxon>Pseudomonadota</taxon>
        <taxon>Alphaproteobacteria</taxon>
        <taxon>Rhodobacterales</taxon>
        <taxon>Roseobacteraceae</taxon>
        <taxon>Roseobacter</taxon>
    </lineage>
</organism>
<feature type="domain" description="HTH tetR-type" evidence="5">
    <location>
        <begin position="10"/>
        <end position="70"/>
    </location>
</feature>